<feature type="compositionally biased region" description="Polar residues" evidence="2">
    <location>
        <begin position="146"/>
        <end position="160"/>
    </location>
</feature>
<reference evidence="3" key="2">
    <citation type="submission" date="2020-11" db="EMBL/GenBank/DDBJ databases">
        <authorList>
            <person name="McCartney M.A."/>
            <person name="Auch B."/>
            <person name="Kono T."/>
            <person name="Mallez S."/>
            <person name="Becker A."/>
            <person name="Gohl D.M."/>
            <person name="Silverstein K.A.T."/>
            <person name="Koren S."/>
            <person name="Bechman K.B."/>
            <person name="Herman A."/>
            <person name="Abrahante J.E."/>
            <person name="Garbe J."/>
        </authorList>
    </citation>
    <scope>NUCLEOTIDE SEQUENCE</scope>
    <source>
        <strain evidence="3">Duluth1</strain>
        <tissue evidence="3">Whole animal</tissue>
    </source>
</reference>
<keyword evidence="4" id="KW-1185">Reference proteome</keyword>
<dbReference type="AlphaFoldDB" id="A0A9D4CBW8"/>
<gene>
    <name evidence="3" type="ORF">DPMN_063545</name>
</gene>
<protein>
    <submittedName>
        <fullName evidence="3">Uncharacterized protein</fullName>
    </submittedName>
</protein>
<evidence type="ECO:0000313" key="4">
    <source>
        <dbReference type="Proteomes" id="UP000828390"/>
    </source>
</evidence>
<feature type="coiled-coil region" evidence="1">
    <location>
        <begin position="1"/>
        <end position="35"/>
    </location>
</feature>
<dbReference type="Proteomes" id="UP000828390">
    <property type="component" value="Unassembled WGS sequence"/>
</dbReference>
<feature type="region of interest" description="Disordered" evidence="2">
    <location>
        <begin position="146"/>
        <end position="176"/>
    </location>
</feature>
<sequence>MKSIERSYKNILEEINALRKTINDALDQLEKYTKKELETLLENTRTSIQTDIENCTESIKNITCLKEDWMRIKEKSESLNFIKYSKCLVHSIKVEAVLQEMTKMNEMKLIFRPDTTIQQNLSTLSGLGELLSSEKKIQPAQRITQNLVTKQNKPAASSQSDPEKQTTSRLKEKMSI</sequence>
<reference evidence="3" key="1">
    <citation type="journal article" date="2019" name="bioRxiv">
        <title>The Genome of the Zebra Mussel, Dreissena polymorpha: A Resource for Invasive Species Research.</title>
        <authorList>
            <person name="McCartney M.A."/>
            <person name="Auch B."/>
            <person name="Kono T."/>
            <person name="Mallez S."/>
            <person name="Zhang Y."/>
            <person name="Obille A."/>
            <person name="Becker A."/>
            <person name="Abrahante J.E."/>
            <person name="Garbe J."/>
            <person name="Badalamenti J.P."/>
            <person name="Herman A."/>
            <person name="Mangelson H."/>
            <person name="Liachko I."/>
            <person name="Sullivan S."/>
            <person name="Sone E.D."/>
            <person name="Koren S."/>
            <person name="Silverstein K.A.T."/>
            <person name="Beckman K.B."/>
            <person name="Gohl D.M."/>
        </authorList>
    </citation>
    <scope>NUCLEOTIDE SEQUENCE</scope>
    <source>
        <strain evidence="3">Duluth1</strain>
        <tissue evidence="3">Whole animal</tissue>
    </source>
</reference>
<evidence type="ECO:0000256" key="1">
    <source>
        <dbReference type="SAM" id="Coils"/>
    </source>
</evidence>
<evidence type="ECO:0000256" key="2">
    <source>
        <dbReference type="SAM" id="MobiDB-lite"/>
    </source>
</evidence>
<organism evidence="3 4">
    <name type="scientific">Dreissena polymorpha</name>
    <name type="common">Zebra mussel</name>
    <name type="synonym">Mytilus polymorpha</name>
    <dbReference type="NCBI Taxonomy" id="45954"/>
    <lineage>
        <taxon>Eukaryota</taxon>
        <taxon>Metazoa</taxon>
        <taxon>Spiralia</taxon>
        <taxon>Lophotrochozoa</taxon>
        <taxon>Mollusca</taxon>
        <taxon>Bivalvia</taxon>
        <taxon>Autobranchia</taxon>
        <taxon>Heteroconchia</taxon>
        <taxon>Euheterodonta</taxon>
        <taxon>Imparidentia</taxon>
        <taxon>Neoheterodontei</taxon>
        <taxon>Myida</taxon>
        <taxon>Dreissenoidea</taxon>
        <taxon>Dreissenidae</taxon>
        <taxon>Dreissena</taxon>
    </lineage>
</organism>
<comment type="caution">
    <text evidence="3">The sequence shown here is derived from an EMBL/GenBank/DDBJ whole genome shotgun (WGS) entry which is preliminary data.</text>
</comment>
<proteinExistence type="predicted"/>
<keyword evidence="1" id="KW-0175">Coiled coil</keyword>
<feature type="compositionally biased region" description="Basic and acidic residues" evidence="2">
    <location>
        <begin position="161"/>
        <end position="176"/>
    </location>
</feature>
<name>A0A9D4CBW8_DREPO</name>
<evidence type="ECO:0000313" key="3">
    <source>
        <dbReference type="EMBL" id="KAH3720643.1"/>
    </source>
</evidence>
<dbReference type="EMBL" id="JAIWYP010000013">
    <property type="protein sequence ID" value="KAH3720643.1"/>
    <property type="molecule type" value="Genomic_DNA"/>
</dbReference>
<accession>A0A9D4CBW8</accession>